<reference evidence="1" key="2">
    <citation type="submission" date="2014-03" db="EMBL/GenBank/DDBJ databases">
        <title>The Genome Annotation of Fusarium oxysporum PHW808.</title>
        <authorList>
            <consortium name="The Broad Institute Genomics Platform"/>
            <person name="Ma L.-J."/>
            <person name="Corby-Kistler H."/>
            <person name="Broz K."/>
            <person name="Gale L.R."/>
            <person name="Jonkers W."/>
            <person name="O'Donnell K."/>
            <person name="Ploetz R."/>
            <person name="Steinberg C."/>
            <person name="Schwartz D.C."/>
            <person name="VanEtten H."/>
            <person name="Zhou S."/>
            <person name="Young S.K."/>
            <person name="Zeng Q."/>
            <person name="Gargeya S."/>
            <person name="Fitzgerald M."/>
            <person name="Abouelleil A."/>
            <person name="Alvarado L."/>
            <person name="Chapman S.B."/>
            <person name="Gainer-Dewar J."/>
            <person name="Goldberg J."/>
            <person name="Griggs A."/>
            <person name="Gujja S."/>
            <person name="Hansen M."/>
            <person name="Howarth C."/>
            <person name="Imamovic A."/>
            <person name="Ireland A."/>
            <person name="Larimer J."/>
            <person name="McCowan C."/>
            <person name="Murphy C."/>
            <person name="Pearson M."/>
            <person name="Poon T.W."/>
            <person name="Priest M."/>
            <person name="Roberts A."/>
            <person name="Saif S."/>
            <person name="Shea T."/>
            <person name="Sykes S."/>
            <person name="Wortman J."/>
            <person name="Nusbaum C."/>
            <person name="Birren B."/>
        </authorList>
    </citation>
    <scope>NUCLEOTIDE SEQUENCE</scope>
    <source>
        <strain evidence="1">54008</strain>
    </source>
</reference>
<sequence>MPRLSKLMCLPTTVSFISSIPLFKQEESPVRPALGRQPLRLRVLRQVGHRRLPVLRLSRQTTEILLVACPSILGFWVSWLRLMQSCNK</sequence>
<protein>
    <submittedName>
        <fullName evidence="1">Uncharacterized protein</fullName>
    </submittedName>
</protein>
<name>X0H117_FUSOX</name>
<organism evidence="1">
    <name type="scientific">Fusarium oxysporum f. sp. conglutinans race 2 54008</name>
    <dbReference type="NCBI Taxonomy" id="1089457"/>
    <lineage>
        <taxon>Eukaryota</taxon>
        <taxon>Fungi</taxon>
        <taxon>Dikarya</taxon>
        <taxon>Ascomycota</taxon>
        <taxon>Pezizomycotina</taxon>
        <taxon>Sordariomycetes</taxon>
        <taxon>Hypocreomycetidae</taxon>
        <taxon>Hypocreales</taxon>
        <taxon>Nectriaceae</taxon>
        <taxon>Fusarium</taxon>
        <taxon>Fusarium oxysporum species complex</taxon>
    </lineage>
</organism>
<reference evidence="1" key="1">
    <citation type="submission" date="2011-11" db="EMBL/GenBank/DDBJ databases">
        <title>The Genome Sequence of Fusarium oxysporum PHW808.</title>
        <authorList>
            <consortium name="The Broad Institute Genome Sequencing Platform"/>
            <person name="Ma L.-J."/>
            <person name="Gale L.R."/>
            <person name="Schwartz D.C."/>
            <person name="Zhou S."/>
            <person name="Corby-Kistler H."/>
            <person name="Young S.K."/>
            <person name="Zeng Q."/>
            <person name="Gargeya S."/>
            <person name="Fitzgerald M."/>
            <person name="Haas B."/>
            <person name="Abouelleil A."/>
            <person name="Alvarado L."/>
            <person name="Arachchi H.M."/>
            <person name="Berlin A."/>
            <person name="Brown A."/>
            <person name="Chapman S.B."/>
            <person name="Chen Z."/>
            <person name="Dunbar C."/>
            <person name="Freedman E."/>
            <person name="Gearin G."/>
            <person name="Goldberg J."/>
            <person name="Griggs A."/>
            <person name="Gujja S."/>
            <person name="Heiman D."/>
            <person name="Howarth C."/>
            <person name="Larson L."/>
            <person name="Lui A."/>
            <person name="MacDonald P.J.P."/>
            <person name="Montmayeur A."/>
            <person name="Murphy C."/>
            <person name="Neiman D."/>
            <person name="Pearson M."/>
            <person name="Priest M."/>
            <person name="Roberts A."/>
            <person name="Saif S."/>
            <person name="Shea T."/>
            <person name="Shenoy N."/>
            <person name="Sisk P."/>
            <person name="Stolte C."/>
            <person name="Sykes S."/>
            <person name="Wortman J."/>
            <person name="Nusbaum C."/>
            <person name="Birren B."/>
        </authorList>
    </citation>
    <scope>NUCLEOTIDE SEQUENCE [LARGE SCALE GENOMIC DNA]</scope>
    <source>
        <strain evidence="1">54008</strain>
    </source>
</reference>
<gene>
    <name evidence="1" type="ORF">FOPG_18012</name>
</gene>
<dbReference type="HOGENOM" id="CLU_2469175_0_0_1"/>
<proteinExistence type="predicted"/>
<dbReference type="Proteomes" id="UP000030676">
    <property type="component" value="Unassembled WGS sequence"/>
</dbReference>
<accession>X0H117</accession>
<dbReference type="AlphaFoldDB" id="X0H117"/>
<evidence type="ECO:0000313" key="1">
    <source>
        <dbReference type="EMBL" id="EXL65785.1"/>
    </source>
</evidence>
<dbReference type="EMBL" id="KK033555">
    <property type="protein sequence ID" value="EXL65785.1"/>
    <property type="molecule type" value="Genomic_DNA"/>
</dbReference>